<gene>
    <name evidence="7" type="ORF">METZ01_LOCUS1946</name>
</gene>
<feature type="transmembrane region" description="Helical" evidence="6">
    <location>
        <begin position="269"/>
        <end position="286"/>
    </location>
</feature>
<reference evidence="7" key="1">
    <citation type="submission" date="2018-05" db="EMBL/GenBank/DDBJ databases">
        <authorList>
            <person name="Lanie J.A."/>
            <person name="Ng W.-L."/>
            <person name="Kazmierczak K.M."/>
            <person name="Andrzejewski T.M."/>
            <person name="Davidsen T.M."/>
            <person name="Wayne K.J."/>
            <person name="Tettelin H."/>
            <person name="Glass J.I."/>
            <person name="Rusch D."/>
            <person name="Podicherti R."/>
            <person name="Tsui H.-C.T."/>
            <person name="Winkler M.E."/>
        </authorList>
    </citation>
    <scope>NUCLEOTIDE SEQUENCE</scope>
</reference>
<evidence type="ECO:0000256" key="2">
    <source>
        <dbReference type="ARBA" id="ARBA00022448"/>
    </source>
</evidence>
<dbReference type="AlphaFoldDB" id="A0A381N397"/>
<evidence type="ECO:0000313" key="7">
    <source>
        <dbReference type="EMBL" id="SUZ49092.1"/>
    </source>
</evidence>
<feature type="transmembrane region" description="Helical" evidence="6">
    <location>
        <begin position="298"/>
        <end position="318"/>
    </location>
</feature>
<proteinExistence type="predicted"/>
<keyword evidence="5 6" id="KW-0472">Membrane</keyword>
<dbReference type="PANTHER" id="PTHR10283">
    <property type="entry name" value="SOLUTE CARRIER FAMILY 13 MEMBER"/>
    <property type="match status" value="1"/>
</dbReference>
<evidence type="ECO:0000256" key="1">
    <source>
        <dbReference type="ARBA" id="ARBA00004141"/>
    </source>
</evidence>
<feature type="non-terminal residue" evidence="7">
    <location>
        <position position="1"/>
    </location>
</feature>
<dbReference type="PANTHER" id="PTHR10283:SF82">
    <property type="entry name" value="SOLUTE CARRIER FAMILY 13 MEMBER 2"/>
    <property type="match status" value="1"/>
</dbReference>
<organism evidence="7">
    <name type="scientific">marine metagenome</name>
    <dbReference type="NCBI Taxonomy" id="408172"/>
    <lineage>
        <taxon>unclassified sequences</taxon>
        <taxon>metagenomes</taxon>
        <taxon>ecological metagenomes</taxon>
    </lineage>
</organism>
<keyword evidence="4 6" id="KW-1133">Transmembrane helix</keyword>
<feature type="transmembrane region" description="Helical" evidence="6">
    <location>
        <begin position="397"/>
        <end position="414"/>
    </location>
</feature>
<feature type="transmembrane region" description="Helical" evidence="6">
    <location>
        <begin position="215"/>
        <end position="234"/>
    </location>
</feature>
<dbReference type="EMBL" id="UINC01000102">
    <property type="protein sequence ID" value="SUZ49092.1"/>
    <property type="molecule type" value="Genomic_DNA"/>
</dbReference>
<dbReference type="PROSITE" id="PS01271">
    <property type="entry name" value="NA_SULFATE"/>
    <property type="match status" value="1"/>
</dbReference>
<dbReference type="NCBIfam" id="TIGR00785">
    <property type="entry name" value="dass"/>
    <property type="match status" value="1"/>
</dbReference>
<name>A0A381N397_9ZZZZ</name>
<keyword evidence="2" id="KW-0813">Transport</keyword>
<evidence type="ECO:0000256" key="4">
    <source>
        <dbReference type="ARBA" id="ARBA00022989"/>
    </source>
</evidence>
<feature type="transmembrane region" description="Helical" evidence="6">
    <location>
        <begin position="168"/>
        <end position="190"/>
    </location>
</feature>
<evidence type="ECO:0000256" key="3">
    <source>
        <dbReference type="ARBA" id="ARBA00022692"/>
    </source>
</evidence>
<feature type="transmembrane region" description="Helical" evidence="6">
    <location>
        <begin position="420"/>
        <end position="438"/>
    </location>
</feature>
<dbReference type="Pfam" id="PF00939">
    <property type="entry name" value="Na_sulph_symp"/>
    <property type="match status" value="1"/>
</dbReference>
<dbReference type="GO" id="GO:0015141">
    <property type="term" value="F:succinate transmembrane transporter activity"/>
    <property type="evidence" value="ECO:0007669"/>
    <property type="project" value="UniProtKB-ARBA"/>
</dbReference>
<protein>
    <recommendedName>
        <fullName evidence="8">Citrate transporter-like domain-containing protein</fullName>
    </recommendedName>
</protein>
<keyword evidence="3 6" id="KW-0812">Transmembrane</keyword>
<dbReference type="CDD" id="cd01115">
    <property type="entry name" value="SLC13_permease"/>
    <property type="match status" value="1"/>
</dbReference>
<sequence length="497" mass="54382">VKAKKIGLILGPALFLITLLWFHPEGLSKEANAILASTLWVAVWWITEAVPIAITSLLPIVLFPLTGGLGLAETTASFGHRYIFLYIGGFILAIAIERWNLHKRIALNIIQFIGTNVKSIILGFMIATAFLSMWISNTATSVMMLPIGMAIISQLIDNPDTIENENKTFGKALMLAIAYSASIGGIATLIGTPPNLVLAGIVQETYGVEITFSKWFMFGLPISLILLVLCWKYLTEFAFSFKQKAFPGGKAEINKQLKSLGKISYEEKMVLVVFILTAVAWITRSIQIDGIQYGLVKIIPNIDDTIIAVISGIILFILPASKGKNRKLINWEEAVRLPWGILLLFGGGLALAQGFTTSGLAEWIGGQMTLLEGASLFIILLFLIGMVNFLTEITSNLATTAMILPILAPLALIIDVHPFILMVGATVAASCAFMLPVATPPNAVVFGSGYLRIPDMVKAGIWMNLFSIIFLTLMVYFLLPLLWDFDPNTIIDFLREK</sequence>
<feature type="transmembrane region" description="Helical" evidence="6">
    <location>
        <begin position="82"/>
        <end position="101"/>
    </location>
</feature>
<feature type="transmembrane region" description="Helical" evidence="6">
    <location>
        <begin position="113"/>
        <end position="133"/>
    </location>
</feature>
<feature type="transmembrane region" description="Helical" evidence="6">
    <location>
        <begin position="339"/>
        <end position="361"/>
    </location>
</feature>
<dbReference type="InterPro" id="IPR001898">
    <property type="entry name" value="SLC13A/DASS"/>
</dbReference>
<evidence type="ECO:0008006" key="8">
    <source>
        <dbReference type="Google" id="ProtNLM"/>
    </source>
</evidence>
<feature type="transmembrane region" description="Helical" evidence="6">
    <location>
        <begin position="139"/>
        <end position="156"/>
    </location>
</feature>
<feature type="transmembrane region" description="Helical" evidence="6">
    <location>
        <begin position="459"/>
        <end position="479"/>
    </location>
</feature>
<evidence type="ECO:0000256" key="6">
    <source>
        <dbReference type="SAM" id="Phobius"/>
    </source>
</evidence>
<dbReference type="InterPro" id="IPR031312">
    <property type="entry name" value="Na/sul_symport_CS"/>
</dbReference>
<dbReference type="GO" id="GO:0005886">
    <property type="term" value="C:plasma membrane"/>
    <property type="evidence" value="ECO:0007669"/>
    <property type="project" value="TreeGrafter"/>
</dbReference>
<feature type="transmembrane region" description="Helical" evidence="6">
    <location>
        <begin position="373"/>
        <end position="390"/>
    </location>
</feature>
<feature type="transmembrane region" description="Helical" evidence="6">
    <location>
        <begin position="6"/>
        <end position="22"/>
    </location>
</feature>
<accession>A0A381N397</accession>
<feature type="transmembrane region" description="Helical" evidence="6">
    <location>
        <begin position="34"/>
        <end position="62"/>
    </location>
</feature>
<evidence type="ECO:0000256" key="5">
    <source>
        <dbReference type="ARBA" id="ARBA00023136"/>
    </source>
</evidence>
<comment type="subcellular location">
    <subcellularLocation>
        <location evidence="1">Membrane</location>
        <topology evidence="1">Multi-pass membrane protein</topology>
    </subcellularLocation>
</comment>